<feature type="chain" id="PRO_5039557922" description="Lipoprotein" evidence="1">
    <location>
        <begin position="17"/>
        <end position="139"/>
    </location>
</feature>
<keyword evidence="1" id="KW-0732">Signal</keyword>
<dbReference type="PATRIC" id="fig|1196324.3.peg.3670"/>
<comment type="caution">
    <text evidence="2">The sequence shown here is derived from an EMBL/GenBank/DDBJ whole genome shotgun (WGS) entry which is preliminary data.</text>
</comment>
<evidence type="ECO:0000313" key="3">
    <source>
        <dbReference type="Proteomes" id="UP000004080"/>
    </source>
</evidence>
<proteinExistence type="predicted"/>
<feature type="signal peptide" evidence="1">
    <location>
        <begin position="1"/>
        <end position="16"/>
    </location>
</feature>
<accession>I8UAL6</accession>
<dbReference type="RefSeq" id="WP_007203666.1">
    <property type="nucleotide sequence ID" value="NZ_AKKV01000042.1"/>
</dbReference>
<evidence type="ECO:0008006" key="4">
    <source>
        <dbReference type="Google" id="ProtNLM"/>
    </source>
</evidence>
<evidence type="ECO:0000256" key="1">
    <source>
        <dbReference type="SAM" id="SignalP"/>
    </source>
</evidence>
<dbReference type="AlphaFoldDB" id="I8UAL6"/>
<dbReference type="EMBL" id="AKKV01000042">
    <property type="protein sequence ID" value="EIT83950.1"/>
    <property type="molecule type" value="Genomic_DNA"/>
</dbReference>
<protein>
    <recommendedName>
        <fullName evidence="4">Lipoprotein</fullName>
    </recommendedName>
</protein>
<organism evidence="2 3">
    <name type="scientific">Fictibacillus macauensis ZFHKF-1</name>
    <dbReference type="NCBI Taxonomy" id="1196324"/>
    <lineage>
        <taxon>Bacteria</taxon>
        <taxon>Bacillati</taxon>
        <taxon>Bacillota</taxon>
        <taxon>Bacilli</taxon>
        <taxon>Bacillales</taxon>
        <taxon>Fictibacillaceae</taxon>
        <taxon>Fictibacillus</taxon>
    </lineage>
</organism>
<reference evidence="2 3" key="1">
    <citation type="journal article" date="2012" name="J. Bacteriol.">
        <title>Genome of Bacillus macauensis ZFHKF-1, a Long-Chain-Forming Bacterium.</title>
        <authorList>
            <person name="Cai L."/>
            <person name="Zhang T."/>
        </authorList>
    </citation>
    <scope>NUCLEOTIDE SEQUENCE [LARGE SCALE GENOMIC DNA]</scope>
    <source>
        <strain evidence="2 3">ZFHKF-1</strain>
    </source>
</reference>
<evidence type="ECO:0000313" key="2">
    <source>
        <dbReference type="EMBL" id="EIT83950.1"/>
    </source>
</evidence>
<dbReference type="PROSITE" id="PS51257">
    <property type="entry name" value="PROKAR_LIPOPROTEIN"/>
    <property type="match status" value="1"/>
</dbReference>
<sequence>MKRVLCFVGITMSLLAACTSSTDPLLDNNLLDDIRSVCISKSSTFSNTSAQKPFKKLTNKKDIDSFKQILKKAHRVQHSMDKTDYDVLLLFKTNDAKGGSRLLEMNETDDNGYFIRLVGDDTETFEVDAKDASAFREGL</sequence>
<name>I8UAL6_9BACL</name>
<dbReference type="Proteomes" id="UP000004080">
    <property type="component" value="Unassembled WGS sequence"/>
</dbReference>
<keyword evidence="3" id="KW-1185">Reference proteome</keyword>
<gene>
    <name evidence="2" type="ORF">A374_17984</name>
</gene>